<evidence type="ECO:0000313" key="4">
    <source>
        <dbReference type="Proteomes" id="UP001408789"/>
    </source>
</evidence>
<dbReference type="InterPro" id="IPR036047">
    <property type="entry name" value="F-box-like_dom_sf"/>
</dbReference>
<feature type="domain" description="F-box" evidence="2">
    <location>
        <begin position="18"/>
        <end position="54"/>
    </location>
</feature>
<organism evidence="3 4">
    <name type="scientific">Deinandra increscens subsp. villosa</name>
    <dbReference type="NCBI Taxonomy" id="3103831"/>
    <lineage>
        <taxon>Eukaryota</taxon>
        <taxon>Viridiplantae</taxon>
        <taxon>Streptophyta</taxon>
        <taxon>Embryophyta</taxon>
        <taxon>Tracheophyta</taxon>
        <taxon>Spermatophyta</taxon>
        <taxon>Magnoliopsida</taxon>
        <taxon>eudicotyledons</taxon>
        <taxon>Gunneridae</taxon>
        <taxon>Pentapetalae</taxon>
        <taxon>asterids</taxon>
        <taxon>campanulids</taxon>
        <taxon>Asterales</taxon>
        <taxon>Asteraceae</taxon>
        <taxon>Asteroideae</taxon>
        <taxon>Heliantheae alliance</taxon>
        <taxon>Madieae</taxon>
        <taxon>Madiinae</taxon>
        <taxon>Deinandra</taxon>
    </lineage>
</organism>
<dbReference type="Gene3D" id="3.80.10.10">
    <property type="entry name" value="Ribonuclease Inhibitor"/>
    <property type="match status" value="1"/>
</dbReference>
<dbReference type="SUPFAM" id="SSF81383">
    <property type="entry name" value="F-box domain"/>
    <property type="match status" value="1"/>
</dbReference>
<evidence type="ECO:0000256" key="1">
    <source>
        <dbReference type="SAM" id="MobiDB-lite"/>
    </source>
</evidence>
<dbReference type="SUPFAM" id="SSF52058">
    <property type="entry name" value="L domain-like"/>
    <property type="match status" value="1"/>
</dbReference>
<evidence type="ECO:0000259" key="2">
    <source>
        <dbReference type="PROSITE" id="PS50181"/>
    </source>
</evidence>
<dbReference type="PANTHER" id="PTHR34223">
    <property type="entry name" value="OS11G0201299 PROTEIN"/>
    <property type="match status" value="1"/>
</dbReference>
<dbReference type="InterPro" id="IPR053781">
    <property type="entry name" value="F-box_AtFBL13-like"/>
</dbReference>
<comment type="caution">
    <text evidence="3">The sequence shown here is derived from an EMBL/GenBank/DDBJ whole genome shotgun (WGS) entry which is preliminary data.</text>
</comment>
<proteinExistence type="predicted"/>
<dbReference type="CDD" id="cd22160">
    <property type="entry name" value="F-box_AtFBL13-like"/>
    <property type="match status" value="1"/>
</dbReference>
<reference evidence="3 4" key="1">
    <citation type="submission" date="2024-04" db="EMBL/GenBank/DDBJ databases">
        <title>The reference genome of an endangered Asteraceae, Deinandra increscens subsp. villosa, native to the Central Coast of California.</title>
        <authorList>
            <person name="Guilliams M."/>
            <person name="Hasenstab-Lehman K."/>
            <person name="Meyer R."/>
            <person name="Mcevoy S."/>
        </authorList>
    </citation>
    <scope>NUCLEOTIDE SEQUENCE [LARGE SCALE GENOMIC DNA]</scope>
    <source>
        <tissue evidence="3">Leaf</tissue>
    </source>
</reference>
<dbReference type="PROSITE" id="PS50181">
    <property type="entry name" value="FBOX"/>
    <property type="match status" value="1"/>
</dbReference>
<accession>A0AAP0GLV6</accession>
<dbReference type="PANTHER" id="PTHR34223:SF101">
    <property type="entry name" value="F-BOX DOMAIN-CONTAINING PROTEIN"/>
    <property type="match status" value="1"/>
</dbReference>
<evidence type="ECO:0000313" key="3">
    <source>
        <dbReference type="EMBL" id="KAK9052904.1"/>
    </source>
</evidence>
<keyword evidence="4" id="KW-1185">Reference proteome</keyword>
<dbReference type="Proteomes" id="UP001408789">
    <property type="component" value="Unassembled WGS sequence"/>
</dbReference>
<protein>
    <recommendedName>
        <fullName evidence="2">F-box domain-containing protein</fullName>
    </recommendedName>
</protein>
<feature type="region of interest" description="Disordered" evidence="1">
    <location>
        <begin position="462"/>
        <end position="482"/>
    </location>
</feature>
<dbReference type="AlphaFoldDB" id="A0AAP0GLV6"/>
<dbReference type="EMBL" id="JBCNJP010000027">
    <property type="protein sequence ID" value="KAK9052904.1"/>
    <property type="molecule type" value="Genomic_DNA"/>
</dbReference>
<dbReference type="InterPro" id="IPR001810">
    <property type="entry name" value="F-box_dom"/>
</dbReference>
<dbReference type="Pfam" id="PF00646">
    <property type="entry name" value="F-box"/>
    <property type="match status" value="1"/>
</dbReference>
<name>A0AAP0GLV6_9ASTR</name>
<sequence length="482" mass="55445">MILSMDSGHGKVRMNAESDRLSNLPDDLIHKILSFISIKQAIETSALSSRWRHIWTSMGCLNFSSEDFHTCTKFSKFVTNFLPRRNNQIEVYSVKLTFRGMASEVFVKRILDYAFSHNVQHLNVTCFPGTNDSCLIYFSSTSLKTFTLTGCRDKHLYNTPSTWELPPDWNLPALTTLDLHYVRVGRDSSIFAKCANLKNLTLKNCLMGLHSGFSICHSGLSSLTLQDGCDFINVDTPLLKNLTVKQCHWIHLISTTDLCSLHYEEDCSRYPLPLQLSTECLHLEKADICIPCSPCCFDDKAFTQRIVCLLQQLRSVKFLTLNLELVKEIISKRNIASAIKFMKELEVLLDQWKENFETNTTSIEQVEVGNHRSQIDRNMKWKLGERMTHIKSYWEDLNEQLEKGYKNTRRTISILREIEGMVTKLPTSHWDKFQARYSALCAEAETFMDIMMDRMKTLSDKKPGHSNIYSHHELATPSHPSS</sequence>
<gene>
    <name evidence="3" type="ORF">SSX86_029534</name>
</gene>
<dbReference type="InterPro" id="IPR032675">
    <property type="entry name" value="LRR_dom_sf"/>
</dbReference>
<dbReference type="InterPro" id="IPR053197">
    <property type="entry name" value="F-box_SCFL_complex_component"/>
</dbReference>
<dbReference type="SMART" id="SM00256">
    <property type="entry name" value="FBOX"/>
    <property type="match status" value="1"/>
</dbReference>